<dbReference type="GeneID" id="13886391"/>
<organism evidence="1 2">
    <name type="scientific">Kazachstania africana (strain ATCC 22294 / BCRC 22015 / CBS 2517 / CECT 1963 / NBRC 1671 / NRRL Y-8276)</name>
    <name type="common">Yeast</name>
    <name type="synonym">Kluyveromyces africanus</name>
    <dbReference type="NCBI Taxonomy" id="1071382"/>
    <lineage>
        <taxon>Eukaryota</taxon>
        <taxon>Fungi</taxon>
        <taxon>Dikarya</taxon>
        <taxon>Ascomycota</taxon>
        <taxon>Saccharomycotina</taxon>
        <taxon>Saccharomycetes</taxon>
        <taxon>Saccharomycetales</taxon>
        <taxon>Saccharomycetaceae</taxon>
        <taxon>Kazachstania</taxon>
    </lineage>
</organism>
<dbReference type="EMBL" id="HE650821">
    <property type="protein sequence ID" value="CCF55798.1"/>
    <property type="molecule type" value="Genomic_DNA"/>
</dbReference>
<dbReference type="AlphaFoldDB" id="H2AN48"/>
<accession>H2AN48</accession>
<evidence type="ECO:0000313" key="2">
    <source>
        <dbReference type="Proteomes" id="UP000005220"/>
    </source>
</evidence>
<proteinExistence type="predicted"/>
<dbReference type="RefSeq" id="XP_003954933.1">
    <property type="nucleotide sequence ID" value="XM_003954884.1"/>
</dbReference>
<keyword evidence="2" id="KW-1185">Reference proteome</keyword>
<protein>
    <submittedName>
        <fullName evidence="1">Uncharacterized protein</fullName>
    </submittedName>
</protein>
<dbReference type="HOGENOM" id="CLU_1594785_0_0_1"/>
<evidence type="ECO:0000313" key="1">
    <source>
        <dbReference type="EMBL" id="CCF55798.1"/>
    </source>
</evidence>
<gene>
    <name evidence="1" type="primary">KAFR0A03630</name>
    <name evidence="1" type="ORF">KAFR_0A03630</name>
</gene>
<reference evidence="1 2" key="1">
    <citation type="journal article" date="2011" name="Proc. Natl. Acad. Sci. U.S.A.">
        <title>Evolutionary erosion of yeast sex chromosomes by mating-type switching accidents.</title>
        <authorList>
            <person name="Gordon J.L."/>
            <person name="Armisen D."/>
            <person name="Proux-Wera E."/>
            <person name="Oheigeartaigh S.S."/>
            <person name="Byrne K.P."/>
            <person name="Wolfe K.H."/>
        </authorList>
    </citation>
    <scope>NUCLEOTIDE SEQUENCE [LARGE SCALE GENOMIC DNA]</scope>
    <source>
        <strain evidence="2">ATCC 22294 / BCRC 22015 / CBS 2517 / CECT 1963 / NBRC 1671 / NRRL Y-8276</strain>
    </source>
</reference>
<dbReference type="KEGG" id="kaf:KAFR_0A03630"/>
<dbReference type="InParanoid" id="H2AN48"/>
<name>H2AN48_KAZAF</name>
<dbReference type="Proteomes" id="UP000005220">
    <property type="component" value="Chromosome 1"/>
</dbReference>
<sequence length="167" mass="19841">MSKFLSNLFTFHKKSVQNSDTRLYPNDSILIAESDSENEYVTIRKTTISSNKIKLFIDDDQKCHDKEMDISDKEMASFFLNFKQTQKVPQTICYQSRIKKSTIYQDINLNDNSQNQNFDEEYGLDSSQFMKFDDKWQRAQKFRNRHRSKIGNDDNQIYLHKGWVVPV</sequence>